<dbReference type="AlphaFoldDB" id="A0A6V8H6X7"/>
<dbReference type="Proteomes" id="UP000053095">
    <property type="component" value="Unassembled WGS sequence"/>
</dbReference>
<gene>
    <name evidence="1" type="ORF">TCE0_022f06298</name>
</gene>
<proteinExistence type="predicted"/>
<reference evidence="2" key="1">
    <citation type="journal article" date="2015" name="Genome Announc.">
        <title>Draft genome sequence of Talaromyces cellulolyticus strain Y-94, a source of lignocellulosic biomass-degrading enzymes.</title>
        <authorList>
            <person name="Fujii T."/>
            <person name="Koike H."/>
            <person name="Sawayama S."/>
            <person name="Yano S."/>
            <person name="Inoue H."/>
        </authorList>
    </citation>
    <scope>NUCLEOTIDE SEQUENCE [LARGE SCALE GENOMIC DNA]</scope>
    <source>
        <strain evidence="2">Y-94</strain>
    </source>
</reference>
<evidence type="ECO:0000313" key="2">
    <source>
        <dbReference type="Proteomes" id="UP000053095"/>
    </source>
</evidence>
<comment type="caution">
    <text evidence="1">The sequence shown here is derived from an EMBL/GenBank/DDBJ whole genome shotgun (WGS) entry which is preliminary data.</text>
</comment>
<keyword evidence="2" id="KW-1185">Reference proteome</keyword>
<evidence type="ECO:0000313" key="1">
    <source>
        <dbReference type="EMBL" id="GAM36867.1"/>
    </source>
</evidence>
<dbReference type="EMBL" id="DF933818">
    <property type="protein sequence ID" value="GAM36867.1"/>
    <property type="molecule type" value="Genomic_DNA"/>
</dbReference>
<sequence>MASTQPSPTNLIPRDYIRIFKEGYDLSMPPHDFRVWDRYLFSKLPDAKETPRLLKLFTMVIKGLRGVPEQNIRTVGQWCEQGTFFEEAMNVIDSTTRDIVCQDFLEANKAIFKAKPLGLSEVQTIHQTRWFEQAKACITFIDPFPTNPETVNTLVQERKEAYFAFGMVVWRIMPEPDWVEEDACLDVWYNLGFAIAPQPEQRTMLFEGYQKQYSETCGASKTTFESFFRCFSNGSMFDQLGTGWDTTAMSRSFCGNLEIFLLNKKYHQQDASVWRLHHWTYISDKEVISMKGRKDWGVFEKARVDYALKQHDAEIMFRKDFWAEVLKSLEDPLDLHHAIKNPGLHEYLKKWCAEHNKPESIVDRIYCKNPILSH</sequence>
<organism evidence="1 2">
    <name type="scientific">Talaromyces pinophilus</name>
    <name type="common">Penicillium pinophilum</name>
    <dbReference type="NCBI Taxonomy" id="128442"/>
    <lineage>
        <taxon>Eukaryota</taxon>
        <taxon>Fungi</taxon>
        <taxon>Dikarya</taxon>
        <taxon>Ascomycota</taxon>
        <taxon>Pezizomycotina</taxon>
        <taxon>Eurotiomycetes</taxon>
        <taxon>Eurotiomycetidae</taxon>
        <taxon>Eurotiales</taxon>
        <taxon>Trichocomaceae</taxon>
        <taxon>Talaromyces</taxon>
        <taxon>Talaromyces sect. Talaromyces</taxon>
    </lineage>
</organism>
<name>A0A6V8H6X7_TALPI</name>
<protein>
    <submittedName>
        <fullName evidence="1">Uncharacterized protein</fullName>
    </submittedName>
</protein>
<accession>A0A6V8H6X7</accession>